<keyword evidence="6" id="KW-1185">Reference proteome</keyword>
<dbReference type="Proteomes" id="UP000320762">
    <property type="component" value="Unassembled WGS sequence"/>
</dbReference>
<name>A0A550CXQ9_9AGAR</name>
<dbReference type="GO" id="GO:0008234">
    <property type="term" value="F:cysteine-type peptidase activity"/>
    <property type="evidence" value="ECO:0007669"/>
    <property type="project" value="UniProtKB-KW"/>
</dbReference>
<dbReference type="PANTHER" id="PTHR23402">
    <property type="entry name" value="PROTEASE FAMILY C15 PYROGLUTAMYL-PEPTIDASE I-RELATED"/>
    <property type="match status" value="1"/>
</dbReference>
<gene>
    <name evidence="5" type="ORF">BD626DRAFT_474608</name>
</gene>
<dbReference type="EMBL" id="VDMD01000001">
    <property type="protein sequence ID" value="TRM69585.1"/>
    <property type="molecule type" value="Genomic_DNA"/>
</dbReference>
<evidence type="ECO:0000256" key="4">
    <source>
        <dbReference type="ARBA" id="ARBA00022807"/>
    </source>
</evidence>
<accession>A0A550CXQ9</accession>
<dbReference type="InterPro" id="IPR016125">
    <property type="entry name" value="Peptidase_C15-like"/>
</dbReference>
<sequence>MAQTTAKYHCLVTGFGPFYRYTEEENPAWLAVKPLTNSIIEDEQNNVRPIHVSTLQLPVSYQAVMDVVPLLHSHPPVFHPSIAEQAARNGVARPQKGYDFILHVGVAGRGALRVERVAHKFGYNMKDIYGRQAPVVETAPLPVEPEEPGDVPEEVLHISAPQIEQNQLELAEGPEPTPEPIRPKRGFGPGYENFQEEVYSDVNVVSLIRNMKQQNFEDVYLSMDAGHYLPDFIYYCSLAEVIRSVKPYERRRGTQVLVVHVPPVGQPLTSEQVTTALKLIITWVCSELQSIDDTLAKERFQ</sequence>
<evidence type="ECO:0000256" key="1">
    <source>
        <dbReference type="ARBA" id="ARBA00006641"/>
    </source>
</evidence>
<comment type="similarity">
    <text evidence="1">Belongs to the peptidase C15 family.</text>
</comment>
<dbReference type="Gene3D" id="3.40.630.20">
    <property type="entry name" value="Peptidase C15, pyroglutamyl peptidase I-like"/>
    <property type="match status" value="1"/>
</dbReference>
<evidence type="ECO:0000256" key="3">
    <source>
        <dbReference type="ARBA" id="ARBA00022801"/>
    </source>
</evidence>
<proteinExistence type="inferred from homology"/>
<evidence type="ECO:0008006" key="7">
    <source>
        <dbReference type="Google" id="ProtNLM"/>
    </source>
</evidence>
<dbReference type="PANTHER" id="PTHR23402:SF1">
    <property type="entry name" value="PYROGLUTAMYL-PEPTIDASE I"/>
    <property type="match status" value="1"/>
</dbReference>
<evidence type="ECO:0000313" key="6">
    <source>
        <dbReference type="Proteomes" id="UP000320762"/>
    </source>
</evidence>
<reference evidence="5 6" key="1">
    <citation type="journal article" date="2019" name="New Phytol.">
        <title>Comparative genomics reveals unique wood-decay strategies and fruiting body development in the Schizophyllaceae.</title>
        <authorList>
            <person name="Almasi E."/>
            <person name="Sahu N."/>
            <person name="Krizsan K."/>
            <person name="Balint B."/>
            <person name="Kovacs G.M."/>
            <person name="Kiss B."/>
            <person name="Cseklye J."/>
            <person name="Drula E."/>
            <person name="Henrissat B."/>
            <person name="Nagy I."/>
            <person name="Chovatia M."/>
            <person name="Adam C."/>
            <person name="LaButti K."/>
            <person name="Lipzen A."/>
            <person name="Riley R."/>
            <person name="Grigoriev I.V."/>
            <person name="Nagy L.G."/>
        </authorList>
    </citation>
    <scope>NUCLEOTIDE SEQUENCE [LARGE SCALE GENOMIC DNA]</scope>
    <source>
        <strain evidence="5 6">NL-1724</strain>
    </source>
</reference>
<comment type="caution">
    <text evidence="5">The sequence shown here is derived from an EMBL/GenBank/DDBJ whole genome shotgun (WGS) entry which is preliminary data.</text>
</comment>
<dbReference type="OrthoDB" id="407146at2759"/>
<dbReference type="InterPro" id="IPR036440">
    <property type="entry name" value="Peptidase_C15-like_sf"/>
</dbReference>
<keyword evidence="2" id="KW-0645">Protease</keyword>
<dbReference type="GO" id="GO:0006508">
    <property type="term" value="P:proteolysis"/>
    <property type="evidence" value="ECO:0007669"/>
    <property type="project" value="UniProtKB-KW"/>
</dbReference>
<organism evidence="5 6">
    <name type="scientific">Schizophyllum amplum</name>
    <dbReference type="NCBI Taxonomy" id="97359"/>
    <lineage>
        <taxon>Eukaryota</taxon>
        <taxon>Fungi</taxon>
        <taxon>Dikarya</taxon>
        <taxon>Basidiomycota</taxon>
        <taxon>Agaricomycotina</taxon>
        <taxon>Agaricomycetes</taxon>
        <taxon>Agaricomycetidae</taxon>
        <taxon>Agaricales</taxon>
        <taxon>Schizophyllaceae</taxon>
        <taxon>Schizophyllum</taxon>
    </lineage>
</organism>
<evidence type="ECO:0000256" key="2">
    <source>
        <dbReference type="ARBA" id="ARBA00022670"/>
    </source>
</evidence>
<keyword evidence="4" id="KW-0788">Thiol protease</keyword>
<protein>
    <recommendedName>
        <fullName evidence="7">Peptidase C15, pyroglutamyl peptidase I-like protein</fullName>
    </recommendedName>
</protein>
<evidence type="ECO:0000313" key="5">
    <source>
        <dbReference type="EMBL" id="TRM69585.1"/>
    </source>
</evidence>
<dbReference type="AlphaFoldDB" id="A0A550CXQ9"/>
<dbReference type="SUPFAM" id="SSF53182">
    <property type="entry name" value="Pyrrolidone carboxyl peptidase (pyroglutamate aminopeptidase)"/>
    <property type="match status" value="1"/>
</dbReference>
<keyword evidence="3" id="KW-0378">Hydrolase</keyword>